<sequence>MNKKAKKFPDIDLDINTDVIKLSSKKQIDEEDNVEGRGTSQRVYINIYNETSENFFLASGQSPEQGKWEIAPLQILYAGDKIRVINVGVAFTGPKGQLNYRTFGDEFCNISWHWTHQNKFTRNINVGPAPLYHEDSQDISALDYITLSVYIRSK</sequence>
<evidence type="ECO:0000313" key="1">
    <source>
        <dbReference type="EMBL" id="OAT19736.1"/>
    </source>
</evidence>
<keyword evidence="2" id="KW-1185">Reference proteome</keyword>
<dbReference type="EMBL" id="LXEN01000166">
    <property type="protein sequence ID" value="OAT19736.1"/>
    <property type="molecule type" value="Genomic_DNA"/>
</dbReference>
<reference evidence="1 2" key="1">
    <citation type="submission" date="2016-04" db="EMBL/GenBank/DDBJ databases">
        <title>ATOL: Assembling a taxonomically balanced genome-scale reconstruction of the evolutionary history of the Enterobacteriaceae.</title>
        <authorList>
            <person name="Plunkett G.III."/>
            <person name="Neeno-Eckwall E.C."/>
            <person name="Glasner J.D."/>
            <person name="Perna N.T."/>
        </authorList>
    </citation>
    <scope>NUCLEOTIDE SEQUENCE [LARGE SCALE GENOMIC DNA]</scope>
    <source>
        <strain evidence="1 2">ATCC 19692</strain>
    </source>
</reference>
<dbReference type="Proteomes" id="UP000094023">
    <property type="component" value="Unassembled WGS sequence"/>
</dbReference>
<dbReference type="AlphaFoldDB" id="A0A198F601"/>
<dbReference type="Gene3D" id="2.60.270.50">
    <property type="match status" value="1"/>
</dbReference>
<dbReference type="OrthoDB" id="9942000at2"/>
<organism evidence="1 2">
    <name type="scientific">Proteus myxofaciens ATCC 19692</name>
    <dbReference type="NCBI Taxonomy" id="1354337"/>
    <lineage>
        <taxon>Bacteria</taxon>
        <taxon>Pseudomonadati</taxon>
        <taxon>Pseudomonadota</taxon>
        <taxon>Gammaproteobacteria</taxon>
        <taxon>Enterobacterales</taxon>
        <taxon>Morganellaceae</taxon>
        <taxon>Proteus</taxon>
    </lineage>
</organism>
<proteinExistence type="predicted"/>
<name>A0A198F601_9GAMM</name>
<protein>
    <submittedName>
        <fullName evidence="1">Uncharacterized protein</fullName>
    </submittedName>
</protein>
<gene>
    <name evidence="1" type="ORF">M983_3225</name>
</gene>
<comment type="caution">
    <text evidence="1">The sequence shown here is derived from an EMBL/GenBank/DDBJ whole genome shotgun (WGS) entry which is preliminary data.</text>
</comment>
<evidence type="ECO:0000313" key="2">
    <source>
        <dbReference type="Proteomes" id="UP000094023"/>
    </source>
</evidence>
<accession>A0A198F601</accession>
<dbReference type="RefSeq" id="WP_066753518.1">
    <property type="nucleotide sequence ID" value="NZ_LXEN01000166.1"/>
</dbReference>